<dbReference type="InterPro" id="IPR036390">
    <property type="entry name" value="WH_DNA-bd_sf"/>
</dbReference>
<dbReference type="PANTHER" id="PTHR45526:SF1">
    <property type="entry name" value="TRANSCRIPTIONAL REGULATORY PROTEIN DCUR-RELATED"/>
    <property type="match status" value="1"/>
</dbReference>
<dbReference type="EMBL" id="JACGWW010000007">
    <property type="protein sequence ID" value="MBA8814705.1"/>
    <property type="molecule type" value="Genomic_DNA"/>
</dbReference>
<evidence type="ECO:0000256" key="4">
    <source>
        <dbReference type="ARBA" id="ARBA00023012"/>
    </source>
</evidence>
<feature type="modified residue" description="4-aspartylphosphate" evidence="10">
    <location>
        <position position="58"/>
    </location>
</feature>
<dbReference type="InterPro" id="IPR024187">
    <property type="entry name" value="Sig_transdc_resp-reg_cit/mal"/>
</dbReference>
<evidence type="ECO:0000256" key="5">
    <source>
        <dbReference type="ARBA" id="ARBA00023015"/>
    </source>
</evidence>
<evidence type="ECO:0000256" key="8">
    <source>
        <dbReference type="ARBA" id="ARBA00023163"/>
    </source>
</evidence>
<feature type="compositionally biased region" description="Polar residues" evidence="11">
    <location>
        <begin position="153"/>
        <end position="163"/>
    </location>
</feature>
<dbReference type="SMART" id="SM00448">
    <property type="entry name" value="REC"/>
    <property type="match status" value="1"/>
</dbReference>
<dbReference type="Gene3D" id="3.40.50.2300">
    <property type="match status" value="1"/>
</dbReference>
<dbReference type="Gene3D" id="1.10.10.10">
    <property type="entry name" value="Winged helix-like DNA-binding domain superfamily/Winged helix DNA-binding domain"/>
    <property type="match status" value="1"/>
</dbReference>
<dbReference type="PANTHER" id="PTHR45526">
    <property type="entry name" value="TRANSCRIPTIONAL REGULATORY PROTEIN DPIA"/>
    <property type="match status" value="1"/>
</dbReference>
<accession>A0A7W3JKZ1</accession>
<dbReference type="GO" id="GO:0003700">
    <property type="term" value="F:DNA-binding transcription factor activity"/>
    <property type="evidence" value="ECO:0007669"/>
    <property type="project" value="InterPro"/>
</dbReference>
<dbReference type="PIRSF" id="PIRSF006171">
    <property type="entry name" value="RR_citrat_malat"/>
    <property type="match status" value="1"/>
</dbReference>
<evidence type="ECO:0000313" key="15">
    <source>
        <dbReference type="Proteomes" id="UP000321154"/>
    </source>
</evidence>
<evidence type="ECO:0000259" key="12">
    <source>
        <dbReference type="PROSITE" id="PS50110"/>
    </source>
</evidence>
<evidence type="ECO:0000256" key="10">
    <source>
        <dbReference type="PROSITE-ProRule" id="PRU00169"/>
    </source>
</evidence>
<dbReference type="GO" id="GO:0005737">
    <property type="term" value="C:cytoplasm"/>
    <property type="evidence" value="ECO:0007669"/>
    <property type="project" value="UniProtKB-SubCell"/>
</dbReference>
<keyword evidence="15" id="KW-1185">Reference proteome</keyword>
<dbReference type="Proteomes" id="UP000321154">
    <property type="component" value="Unassembled WGS sequence"/>
</dbReference>
<evidence type="ECO:0000256" key="6">
    <source>
        <dbReference type="ARBA" id="ARBA00023125"/>
    </source>
</evidence>
<evidence type="ECO:0000256" key="2">
    <source>
        <dbReference type="ARBA" id="ARBA00022490"/>
    </source>
</evidence>
<keyword evidence="8 9" id="KW-0804">Transcription</keyword>
<dbReference type="InterPro" id="IPR001789">
    <property type="entry name" value="Sig_transdc_resp-reg_receiver"/>
</dbReference>
<gene>
    <name evidence="14" type="ORF">FB463_002980</name>
    <name evidence="13" type="ORF">FFA01_17750</name>
</gene>
<dbReference type="InterPro" id="IPR036388">
    <property type="entry name" value="WH-like_DNA-bd_sf"/>
</dbReference>
<name>A0A7W3JKZ1_9MICO</name>
<dbReference type="InterPro" id="IPR011006">
    <property type="entry name" value="CheY-like_superfamily"/>
</dbReference>
<keyword evidence="4 9" id="KW-0902">Two-component regulatory system</keyword>
<reference evidence="14 16" key="2">
    <citation type="submission" date="2020-07" db="EMBL/GenBank/DDBJ databases">
        <title>Sequencing the genomes of 1000 actinobacteria strains.</title>
        <authorList>
            <person name="Klenk H.-P."/>
        </authorList>
    </citation>
    <scope>NUCLEOTIDE SEQUENCE [LARGE SCALE GENOMIC DNA]</scope>
    <source>
        <strain evidence="14 16">DSM 10309</strain>
    </source>
</reference>
<dbReference type="SUPFAM" id="SSF52172">
    <property type="entry name" value="CheY-like"/>
    <property type="match status" value="1"/>
</dbReference>
<dbReference type="AlphaFoldDB" id="A0A7W3JKZ1"/>
<dbReference type="EMBL" id="BJUV01000016">
    <property type="protein sequence ID" value="GEK83466.1"/>
    <property type="molecule type" value="Genomic_DNA"/>
</dbReference>
<feature type="region of interest" description="Disordered" evidence="11">
    <location>
        <begin position="150"/>
        <end position="169"/>
    </location>
</feature>
<keyword evidence="5 9" id="KW-0805">Transcription regulation</keyword>
<dbReference type="RefSeq" id="WP_244289778.1">
    <property type="nucleotide sequence ID" value="NZ_BAAAHR010000003.1"/>
</dbReference>
<evidence type="ECO:0000313" key="13">
    <source>
        <dbReference type="EMBL" id="GEK83466.1"/>
    </source>
</evidence>
<evidence type="ECO:0000256" key="1">
    <source>
        <dbReference type="ARBA" id="ARBA00004496"/>
    </source>
</evidence>
<organism evidence="14 16">
    <name type="scientific">Frigoribacterium faeni</name>
    <dbReference type="NCBI Taxonomy" id="145483"/>
    <lineage>
        <taxon>Bacteria</taxon>
        <taxon>Bacillati</taxon>
        <taxon>Actinomycetota</taxon>
        <taxon>Actinomycetes</taxon>
        <taxon>Micrococcales</taxon>
        <taxon>Microbacteriaceae</taxon>
        <taxon>Frigoribacterium</taxon>
    </lineage>
</organism>
<dbReference type="InterPro" id="IPR051271">
    <property type="entry name" value="2C-system_Tx_regulators"/>
</dbReference>
<dbReference type="Pfam" id="PF09339">
    <property type="entry name" value="HTH_IclR"/>
    <property type="match status" value="1"/>
</dbReference>
<protein>
    <recommendedName>
        <fullName evidence="9">Transcriptional regulatory protein</fullName>
    </recommendedName>
</protein>
<feature type="domain" description="Response regulatory" evidence="12">
    <location>
        <begin position="7"/>
        <end position="118"/>
    </location>
</feature>
<evidence type="ECO:0000256" key="3">
    <source>
        <dbReference type="ARBA" id="ARBA00022553"/>
    </source>
</evidence>
<proteinExistence type="predicted"/>
<evidence type="ECO:0000256" key="11">
    <source>
        <dbReference type="SAM" id="MobiDB-lite"/>
    </source>
</evidence>
<comment type="subcellular location">
    <subcellularLocation>
        <location evidence="1 9">Cytoplasm</location>
    </subcellularLocation>
</comment>
<evidence type="ECO:0000256" key="9">
    <source>
        <dbReference type="PIRNR" id="PIRNR006171"/>
    </source>
</evidence>
<comment type="caution">
    <text evidence="14">The sequence shown here is derived from an EMBL/GenBank/DDBJ whole genome shotgun (WGS) entry which is preliminary data.</text>
</comment>
<dbReference type="PROSITE" id="PS50110">
    <property type="entry name" value="RESPONSE_REGULATORY"/>
    <property type="match status" value="1"/>
</dbReference>
<dbReference type="Proteomes" id="UP000522688">
    <property type="component" value="Unassembled WGS sequence"/>
</dbReference>
<dbReference type="Pfam" id="PF00072">
    <property type="entry name" value="Response_reg"/>
    <property type="match status" value="1"/>
</dbReference>
<dbReference type="GO" id="GO:0003677">
    <property type="term" value="F:DNA binding"/>
    <property type="evidence" value="ECO:0007669"/>
    <property type="project" value="UniProtKB-KW"/>
</dbReference>
<keyword evidence="7 9" id="KW-0010">Activator</keyword>
<keyword evidence="3 10" id="KW-0597">Phosphoprotein</keyword>
<evidence type="ECO:0000313" key="14">
    <source>
        <dbReference type="EMBL" id="MBA8814705.1"/>
    </source>
</evidence>
<keyword evidence="6 9" id="KW-0238">DNA-binding</keyword>
<sequence length="231" mass="24573">MTTPELTVLVVDDDFYVADLHRRQVEQVPGMRALPAVGTARQVRSVLAEQHVDLLLLDVHLPDGDGLDLLRDLDVDAFVLSAASDAATVRRALRRGALGYLIKPFASGLLADRLGAYQRYRNVLDERTGVDQEALERALRILHSGDAVKAASPSRSATEQSVLEQFGPGAGAGSGAGSGAVELSAADVAARVGVSRATAQRYLAALTADGLVTMKLSYGTTGRPEHRYSRP</sequence>
<keyword evidence="2 9" id="KW-0963">Cytoplasm</keyword>
<dbReference type="InterPro" id="IPR005471">
    <property type="entry name" value="Tscrpt_reg_IclR_N"/>
</dbReference>
<evidence type="ECO:0000256" key="7">
    <source>
        <dbReference type="ARBA" id="ARBA00023159"/>
    </source>
</evidence>
<evidence type="ECO:0000313" key="16">
    <source>
        <dbReference type="Proteomes" id="UP000522688"/>
    </source>
</evidence>
<dbReference type="SUPFAM" id="SSF46785">
    <property type="entry name" value="Winged helix' DNA-binding domain"/>
    <property type="match status" value="1"/>
</dbReference>
<reference evidence="13 15" key="1">
    <citation type="submission" date="2019-07" db="EMBL/GenBank/DDBJ databases">
        <title>Whole genome shotgun sequence of Frigoribacterium faeni NBRC 103066.</title>
        <authorList>
            <person name="Hosoyama A."/>
            <person name="Uohara A."/>
            <person name="Ohji S."/>
            <person name="Ichikawa N."/>
        </authorList>
    </citation>
    <scope>NUCLEOTIDE SEQUENCE [LARGE SCALE GENOMIC DNA]</scope>
    <source>
        <strain evidence="13 15">NBRC 103066</strain>
    </source>
</reference>
<dbReference type="GO" id="GO:0000156">
    <property type="term" value="F:phosphorelay response regulator activity"/>
    <property type="evidence" value="ECO:0007669"/>
    <property type="project" value="TreeGrafter"/>
</dbReference>